<protein>
    <submittedName>
        <fullName evidence="2">Uncharacterized protein LOC109706190</fullName>
    </submittedName>
</protein>
<evidence type="ECO:0000313" key="1">
    <source>
        <dbReference type="Proteomes" id="UP000515123"/>
    </source>
</evidence>
<dbReference type="Proteomes" id="UP000515123">
    <property type="component" value="Unplaced"/>
</dbReference>
<gene>
    <name evidence="2" type="primary">LOC109706190</name>
</gene>
<evidence type="ECO:0000313" key="2">
    <source>
        <dbReference type="RefSeq" id="XP_020082582.1"/>
    </source>
</evidence>
<name>A0A6P5EGX9_ANACO</name>
<dbReference type="AlphaFoldDB" id="A0A6P5EGX9"/>
<reference evidence="2" key="2">
    <citation type="submission" date="2025-08" db="UniProtKB">
        <authorList>
            <consortium name="RefSeq"/>
        </authorList>
    </citation>
    <scope>IDENTIFICATION</scope>
    <source>
        <tissue evidence="2">Leaf</tissue>
    </source>
</reference>
<reference evidence="1" key="1">
    <citation type="journal article" date="2015" name="Nat. Genet.">
        <title>The pineapple genome and the evolution of CAM photosynthesis.</title>
        <authorList>
            <person name="Ming R."/>
            <person name="VanBuren R."/>
            <person name="Wai C.M."/>
            <person name="Tang H."/>
            <person name="Schatz M.C."/>
            <person name="Bowers J.E."/>
            <person name="Lyons E."/>
            <person name="Wang M.L."/>
            <person name="Chen J."/>
            <person name="Biggers E."/>
            <person name="Zhang J."/>
            <person name="Huang L."/>
            <person name="Zhang L."/>
            <person name="Miao W."/>
            <person name="Zhang J."/>
            <person name="Ye Z."/>
            <person name="Miao C."/>
            <person name="Lin Z."/>
            <person name="Wang H."/>
            <person name="Zhou H."/>
            <person name="Yim W.C."/>
            <person name="Priest H.D."/>
            <person name="Zheng C."/>
            <person name="Woodhouse M."/>
            <person name="Edger P.P."/>
            <person name="Guyot R."/>
            <person name="Guo H.B."/>
            <person name="Guo H."/>
            <person name="Zheng G."/>
            <person name="Singh R."/>
            <person name="Sharma A."/>
            <person name="Min X."/>
            <person name="Zheng Y."/>
            <person name="Lee H."/>
            <person name="Gurtowski J."/>
            <person name="Sedlazeck F.J."/>
            <person name="Harkess A."/>
            <person name="McKain M.R."/>
            <person name="Liao Z."/>
            <person name="Fang J."/>
            <person name="Liu J."/>
            <person name="Zhang X."/>
            <person name="Zhang Q."/>
            <person name="Hu W."/>
            <person name="Qin Y."/>
            <person name="Wang K."/>
            <person name="Chen L.Y."/>
            <person name="Shirley N."/>
            <person name="Lin Y.R."/>
            <person name="Liu L.Y."/>
            <person name="Hernandez A.G."/>
            <person name="Wright C.L."/>
            <person name="Bulone V."/>
            <person name="Tuskan G.A."/>
            <person name="Heath K."/>
            <person name="Zee F."/>
            <person name="Moore P.H."/>
            <person name="Sunkar R."/>
            <person name="Leebens-Mack J.H."/>
            <person name="Mockler T."/>
            <person name="Bennetzen J.L."/>
            <person name="Freeling M."/>
            <person name="Sankoff D."/>
            <person name="Paterson A.H."/>
            <person name="Zhu X."/>
            <person name="Yang X."/>
            <person name="Smith J.A."/>
            <person name="Cushman J.C."/>
            <person name="Paull R.E."/>
            <person name="Yu Q."/>
        </authorList>
    </citation>
    <scope>NUCLEOTIDE SEQUENCE [LARGE SCALE GENOMIC DNA]</scope>
    <source>
        <strain evidence="1">cv. F153</strain>
    </source>
</reference>
<keyword evidence="1" id="KW-1185">Reference proteome</keyword>
<dbReference type="OrthoDB" id="686144at2759"/>
<proteinExistence type="predicted"/>
<dbReference type="RefSeq" id="XP_020082582.1">
    <property type="nucleotide sequence ID" value="XM_020226993.1"/>
</dbReference>
<organism evidence="1 2">
    <name type="scientific">Ananas comosus</name>
    <name type="common">Pineapple</name>
    <name type="synonym">Ananas ananas</name>
    <dbReference type="NCBI Taxonomy" id="4615"/>
    <lineage>
        <taxon>Eukaryota</taxon>
        <taxon>Viridiplantae</taxon>
        <taxon>Streptophyta</taxon>
        <taxon>Embryophyta</taxon>
        <taxon>Tracheophyta</taxon>
        <taxon>Spermatophyta</taxon>
        <taxon>Magnoliopsida</taxon>
        <taxon>Liliopsida</taxon>
        <taxon>Poales</taxon>
        <taxon>Bromeliaceae</taxon>
        <taxon>Bromelioideae</taxon>
        <taxon>Ananas</taxon>
    </lineage>
</organism>
<dbReference type="Pfam" id="PF14223">
    <property type="entry name" value="Retrotran_gag_2"/>
    <property type="match status" value="1"/>
</dbReference>
<accession>A0A6P5EGX9</accession>
<sequence length="218" mass="24967">MAASNPLTKILDANRLTGPNFSDWLRNLRIILNSEKIAYILTTPAPELPADDNEEERAAYEKWIDDDNRVRCYMLASMSNELQRQHEHMNSASAILLHLQELYGEQSRSTGYEISKRLFRARMFDGQSVNHHCLKMIEDIEELPKLGLRMDADLQTDLILQSLPDSFSQFIMNFQMNKIQCTLSELLNMLVTAEGTIKGNNGVDLAMEGFILNKRKSK</sequence>
<dbReference type="GeneID" id="109706190"/>